<sequence>MCDTVAVRTIRELDALPDGTKIVILDKRDTPLFKRGGDWYSPTKTATQNMIAYVNARRWGVRVIERGTEQ</sequence>
<name>A0A5J6TNL4_9CAUD</name>
<accession>A0A5J6TNL4</accession>
<evidence type="ECO:0000313" key="2">
    <source>
        <dbReference type="Proteomes" id="UP000327487"/>
    </source>
</evidence>
<dbReference type="KEGG" id="vg:64471688"/>
<dbReference type="EMBL" id="MN234208">
    <property type="protein sequence ID" value="QFG12473.1"/>
    <property type="molecule type" value="Genomic_DNA"/>
</dbReference>
<dbReference type="GeneID" id="64471688"/>
<keyword evidence="2" id="KW-1185">Reference proteome</keyword>
<evidence type="ECO:0000313" key="1">
    <source>
        <dbReference type="EMBL" id="QFG12473.1"/>
    </source>
</evidence>
<gene>
    <name evidence="1" type="primary">64</name>
    <name evidence="1" type="ORF">SEA_ALVY_64</name>
</gene>
<protein>
    <submittedName>
        <fullName evidence="1">Uncharacterized protein</fullName>
    </submittedName>
</protein>
<dbReference type="Proteomes" id="UP000327487">
    <property type="component" value="Segment"/>
</dbReference>
<proteinExistence type="predicted"/>
<reference evidence="1 2" key="1">
    <citation type="submission" date="2019-07" db="EMBL/GenBank/DDBJ databases">
        <authorList>
            <person name="Zack K."/>
            <person name="Stoner T.H."/>
            <person name="Garlena R.A."/>
            <person name="Russell D.A."/>
            <person name="Pope W.H."/>
            <person name="Jacobs-Sera D."/>
            <person name="Hatfull G.F."/>
        </authorList>
    </citation>
    <scope>NUCLEOTIDE SEQUENCE [LARGE SCALE GENOMIC DNA]</scope>
</reference>
<organism evidence="1 2">
    <name type="scientific">Streptomyces phage Alvy</name>
    <dbReference type="NCBI Taxonomy" id="2599888"/>
    <lineage>
        <taxon>Viruses</taxon>
        <taxon>Duplodnaviria</taxon>
        <taxon>Heunggongvirae</taxon>
        <taxon>Uroviricota</taxon>
        <taxon>Caudoviricetes</taxon>
        <taxon>Arquatrovirinae</taxon>
        <taxon>Caelumvirus</taxon>
        <taxon>Caelumvirus alvy</taxon>
    </lineage>
</organism>
<dbReference type="RefSeq" id="YP_010055758.1">
    <property type="nucleotide sequence ID" value="NC_054669.1"/>
</dbReference>